<organism evidence="2 3">
    <name type="scientific">Flagellimonas algicola</name>
    <dbReference type="NCBI Taxonomy" id="2583815"/>
    <lineage>
        <taxon>Bacteria</taxon>
        <taxon>Pseudomonadati</taxon>
        <taxon>Bacteroidota</taxon>
        <taxon>Flavobacteriia</taxon>
        <taxon>Flavobacteriales</taxon>
        <taxon>Flavobacteriaceae</taxon>
        <taxon>Flagellimonas</taxon>
    </lineage>
</organism>
<sequence>MHNLKFNQMGKSVINSVLSAFLAVLMVSSFMGVAQEHRSDQNGTAISLFNGKDLTGWKGENQWWKVEDGMLVGATISKRNPEDPSWLITEKAFENFELTLWCKLEGDGNRNSGVYYRGKWNAEKQVLGYEFDLGGWAGEKELWWGELHDPYGRQLSVSDLDKSAIKQLYNKKGWNHVRIRVQGDHIQHWLNGIKTVDWYESDSSIQKSGFIGFQIHPESRYKVSFRSIKLAKL</sequence>
<dbReference type="Proteomes" id="UP000751614">
    <property type="component" value="Unassembled WGS sequence"/>
</dbReference>
<keyword evidence="3" id="KW-1185">Reference proteome</keyword>
<evidence type="ECO:0000259" key="1">
    <source>
        <dbReference type="Pfam" id="PF06439"/>
    </source>
</evidence>
<dbReference type="EMBL" id="VCNI01000002">
    <property type="protein sequence ID" value="TMU54617.1"/>
    <property type="molecule type" value="Genomic_DNA"/>
</dbReference>
<protein>
    <submittedName>
        <fullName evidence="2">DUF1080 domain-containing protein</fullName>
    </submittedName>
</protein>
<name>A0ABY2WIZ3_9FLAO</name>
<evidence type="ECO:0000313" key="3">
    <source>
        <dbReference type="Proteomes" id="UP000751614"/>
    </source>
</evidence>
<gene>
    <name evidence="2" type="ORF">FGG15_10420</name>
</gene>
<reference evidence="2 3" key="1">
    <citation type="submission" date="2019-05" db="EMBL/GenBank/DDBJ databases">
        <title>Flagellimonas sp. AsT0115, sp. nov., isolated from a marine red algae, Asparagopsis taxiformis.</title>
        <authorList>
            <person name="Kim J."/>
            <person name="Jeong S.E."/>
            <person name="Jeon C.O."/>
        </authorList>
    </citation>
    <scope>NUCLEOTIDE SEQUENCE [LARGE SCALE GENOMIC DNA]</scope>
    <source>
        <strain evidence="2 3">AsT0115</strain>
    </source>
</reference>
<comment type="caution">
    <text evidence="2">The sequence shown here is derived from an EMBL/GenBank/DDBJ whole genome shotgun (WGS) entry which is preliminary data.</text>
</comment>
<accession>A0ABY2WIZ3</accession>
<dbReference type="Pfam" id="PF06439">
    <property type="entry name" value="3keto-disac_hyd"/>
    <property type="match status" value="1"/>
</dbReference>
<dbReference type="Gene3D" id="2.60.120.560">
    <property type="entry name" value="Exo-inulinase, domain 1"/>
    <property type="match status" value="1"/>
</dbReference>
<dbReference type="InterPro" id="IPR010496">
    <property type="entry name" value="AL/BT2_dom"/>
</dbReference>
<feature type="domain" description="3-keto-alpha-glucoside-1,2-lyase/3-keto-2-hydroxy-glucal hydratase" evidence="1">
    <location>
        <begin position="45"/>
        <end position="230"/>
    </location>
</feature>
<proteinExistence type="predicted"/>
<evidence type="ECO:0000313" key="2">
    <source>
        <dbReference type="EMBL" id="TMU54617.1"/>
    </source>
</evidence>